<keyword evidence="5" id="KW-0548">Nucleotidyltransferase</keyword>
<evidence type="ECO:0000313" key="11">
    <source>
        <dbReference type="Proteomes" id="UP000016649"/>
    </source>
</evidence>
<dbReference type="InterPro" id="IPR004365">
    <property type="entry name" value="NA-bd_OB_tRNA"/>
</dbReference>
<dbReference type="InterPro" id="IPR040982">
    <property type="entry name" value="DNA_pol3_finger"/>
</dbReference>
<proteinExistence type="predicted"/>
<dbReference type="CDD" id="cd12113">
    <property type="entry name" value="PHP_PolIIIA_DnaE3"/>
    <property type="match status" value="1"/>
</dbReference>
<keyword evidence="4" id="KW-0808">Transferase</keyword>
<dbReference type="SUPFAM" id="SSF89550">
    <property type="entry name" value="PHP domain-like"/>
    <property type="match status" value="1"/>
</dbReference>
<comment type="subcellular location">
    <subcellularLocation>
        <location evidence="1">Cytoplasm</location>
    </subcellularLocation>
</comment>
<keyword evidence="11" id="KW-1185">Reference proteome</keyword>
<evidence type="ECO:0000259" key="9">
    <source>
        <dbReference type="SMART" id="SM00481"/>
    </source>
</evidence>
<dbReference type="Pfam" id="PF07733">
    <property type="entry name" value="DNA_pol3_alpha"/>
    <property type="match status" value="1"/>
</dbReference>
<name>A0ABN0P170_TRELE</name>
<keyword evidence="7" id="KW-0239">DNA-directed DNA polymerase</keyword>
<evidence type="ECO:0000256" key="7">
    <source>
        <dbReference type="ARBA" id="ARBA00022932"/>
    </source>
</evidence>
<dbReference type="InterPro" id="IPR041931">
    <property type="entry name" value="DNA_pol3_alpha_thumb_dom"/>
</dbReference>
<dbReference type="EMBL" id="AWVH01000005">
    <property type="protein sequence ID" value="ERJ94300.1"/>
    <property type="molecule type" value="Genomic_DNA"/>
</dbReference>
<dbReference type="EC" id="2.7.7.7" evidence="2"/>
<dbReference type="Pfam" id="PF01336">
    <property type="entry name" value="tRNA_anti-codon"/>
    <property type="match status" value="1"/>
</dbReference>
<organism evidence="10 11">
    <name type="scientific">Treponema lecithinolyticum ATCC 700332</name>
    <dbReference type="NCBI Taxonomy" id="1321815"/>
    <lineage>
        <taxon>Bacteria</taxon>
        <taxon>Pseudomonadati</taxon>
        <taxon>Spirochaetota</taxon>
        <taxon>Spirochaetia</taxon>
        <taxon>Spirochaetales</taxon>
        <taxon>Treponemataceae</taxon>
        <taxon>Treponema</taxon>
    </lineage>
</organism>
<evidence type="ECO:0000256" key="1">
    <source>
        <dbReference type="ARBA" id="ARBA00004496"/>
    </source>
</evidence>
<dbReference type="InterPro" id="IPR003141">
    <property type="entry name" value="Pol/His_phosphatase_N"/>
</dbReference>
<dbReference type="Pfam" id="PF14579">
    <property type="entry name" value="HHH_6"/>
    <property type="match status" value="1"/>
</dbReference>
<sequence length="1202" mass="135804">MYHSKPPYQCKLFLNAFQELVRFGVLVYTSKMEVHVDQALQNGSAQTAPAKTSDFVHLHVHSDYSLLDAASRIPVLVKRAKELGFQALALTDHGNMFGSLRFEQQCREAGIKPLIGCEFYVAGASRFERTGTEQGNKYYHLILIAKNIEGYKNLCMLNSRAFTEGFYYKPRIDLELIQKYASGLVCTSACLAGQLPRLLLAGKTAEAEQMIVQYQSIFGKENFFIELQNHGLEKQKEVAPLLIDIAQRMNVPMVVTNDIHYVYPDDWAAQDVLLCIGTKKLRSDTNRMMYEGHQFYMKSEEQMRALFPDYPEMIDNTKRIADMVDLKIPQYKTEELKNCLPVYRIPDEFKTQEDYVRHLVYEGLKKRYGTITDQIKERAEHELAIIFKMGFAGYFLIVWDFIAWAKQHDIPVGPGRGSGAGSLVAYAMAITDIDPFRYKLLFERFLNPERISMPDFDVDICFEGRQDVIEYTRQKYGDAQVGHIVTFGTLKAKAVIKDVGRVLNIPLSDVNMLTKLIPEGVKVHLADAFAEPTEEHGDFGQLRQYREDPRYKELFDLCFKLEDVNRNTSLHASGIVIGRSELPEWAPVYKDGKTGKVAVQYTMDIIEPCGLVKMDYLGLKTLTLIKYAEHLIRKKPGFEHFKADEVSETDDKTFDLFCAGQTAAVFQFESAGMQKVLKQAKPRKIDDLIALNALYRPGPMAYIDDFVAGKFDSSTIHYPDPCLKDILEETYGVIVYQEQVMQVAQRIAGYSLGEADILRRAMGKKKVEVMAKERSKFVAGAEKKGFSAQHAEEIFDILIPFAGYGFNKSHAAAYSVVAYRTAYLKANFPAEFIAANLTNEINSTDKLPEYIAEGRAMGLAIDPPDVNRSDKLFDVVDGRIVYGLMGIKGLGEAAVEEIIGSRKKGGAYQSFIDFLDRVDLHTVNKRALEALIQTGCFDNLGINRPTLLQNMERAVEYCENKKSDGKLGQVSLFENSGVQEFATFTFNQSEDYPILEKLRKEKELIGFYISGHPLDPYRTTIARSVTLTAGKMQLAQSGKDYVMLGTIKELRTITTKKGSLMAFAKLEDMEGITDITFFPKLWETVKSQVSEDSIIAIGGKADFSRGSPSFLVDEVLDKSALKEKSIKEIHIKLSPVPANKQQLGKLQDFIVGEDGPCSLFFHIESGRKNYTVKAHTRTTVPSGDDFICRLEEQNMVERVWRE</sequence>
<dbReference type="SMART" id="SM00481">
    <property type="entry name" value="POLIIIAc"/>
    <property type="match status" value="1"/>
</dbReference>
<dbReference type="Pfam" id="PF02811">
    <property type="entry name" value="PHP"/>
    <property type="match status" value="1"/>
</dbReference>
<dbReference type="Gene3D" id="3.20.20.140">
    <property type="entry name" value="Metal-dependent hydrolases"/>
    <property type="match status" value="1"/>
</dbReference>
<comment type="caution">
    <text evidence="10">The sequence shown here is derived from an EMBL/GenBank/DDBJ whole genome shotgun (WGS) entry which is preliminary data.</text>
</comment>
<evidence type="ECO:0000313" key="10">
    <source>
        <dbReference type="EMBL" id="ERJ94300.1"/>
    </source>
</evidence>
<gene>
    <name evidence="10" type="ORF">HMPREF9193_00272</name>
</gene>
<dbReference type="CDD" id="cd04485">
    <property type="entry name" value="DnaE_OBF"/>
    <property type="match status" value="1"/>
</dbReference>
<keyword evidence="6" id="KW-0235">DNA replication</keyword>
<dbReference type="Gene3D" id="1.10.150.870">
    <property type="match status" value="1"/>
</dbReference>
<dbReference type="InterPro" id="IPR011708">
    <property type="entry name" value="DNA_pol3_alpha_NTPase_dom"/>
</dbReference>
<dbReference type="Pfam" id="PF17657">
    <property type="entry name" value="DNA_pol3_finger"/>
    <property type="match status" value="1"/>
</dbReference>
<evidence type="ECO:0000256" key="6">
    <source>
        <dbReference type="ARBA" id="ARBA00022705"/>
    </source>
</evidence>
<dbReference type="InterPro" id="IPR016195">
    <property type="entry name" value="Pol/histidinol_Pase-like"/>
</dbReference>
<protein>
    <recommendedName>
        <fullName evidence="3">DNA polymerase III subunit alpha</fullName>
        <ecNumber evidence="2">2.7.7.7</ecNumber>
    </recommendedName>
</protein>
<evidence type="ECO:0000256" key="3">
    <source>
        <dbReference type="ARBA" id="ARBA00019114"/>
    </source>
</evidence>
<dbReference type="InterPro" id="IPR004013">
    <property type="entry name" value="PHP_dom"/>
</dbReference>
<evidence type="ECO:0000256" key="2">
    <source>
        <dbReference type="ARBA" id="ARBA00012417"/>
    </source>
</evidence>
<dbReference type="Proteomes" id="UP000016649">
    <property type="component" value="Unassembled WGS sequence"/>
</dbReference>
<reference evidence="10 11" key="1">
    <citation type="submission" date="2013-08" db="EMBL/GenBank/DDBJ databases">
        <authorList>
            <person name="Weinstock G."/>
            <person name="Sodergren E."/>
            <person name="Wylie T."/>
            <person name="Fulton L."/>
            <person name="Fulton R."/>
            <person name="Fronick C."/>
            <person name="O'Laughlin M."/>
            <person name="Godfrey J."/>
            <person name="Miner T."/>
            <person name="Herter B."/>
            <person name="Appelbaum E."/>
            <person name="Cordes M."/>
            <person name="Lek S."/>
            <person name="Wollam A."/>
            <person name="Pepin K.H."/>
            <person name="Palsikar V.B."/>
            <person name="Mitreva M."/>
            <person name="Wilson R.K."/>
        </authorList>
    </citation>
    <scope>NUCLEOTIDE SEQUENCE [LARGE SCALE GENOMIC DNA]</scope>
    <source>
        <strain evidence="10 11">ATCC 700332</strain>
    </source>
</reference>
<dbReference type="Gene3D" id="1.10.10.1600">
    <property type="entry name" value="Bacterial DNA polymerase III alpha subunit, thumb domain"/>
    <property type="match status" value="1"/>
</dbReference>
<feature type="domain" description="Polymerase/histidinol phosphatase N-terminal" evidence="9">
    <location>
        <begin position="56"/>
        <end position="123"/>
    </location>
</feature>
<dbReference type="PANTHER" id="PTHR32294:SF0">
    <property type="entry name" value="DNA POLYMERASE III SUBUNIT ALPHA"/>
    <property type="match status" value="1"/>
</dbReference>
<dbReference type="PANTHER" id="PTHR32294">
    <property type="entry name" value="DNA POLYMERASE III SUBUNIT ALPHA"/>
    <property type="match status" value="1"/>
</dbReference>
<accession>A0ABN0P170</accession>
<comment type="catalytic activity">
    <reaction evidence="8">
        <text>DNA(n) + a 2'-deoxyribonucleoside 5'-triphosphate = DNA(n+1) + diphosphate</text>
        <dbReference type="Rhea" id="RHEA:22508"/>
        <dbReference type="Rhea" id="RHEA-COMP:17339"/>
        <dbReference type="Rhea" id="RHEA-COMP:17340"/>
        <dbReference type="ChEBI" id="CHEBI:33019"/>
        <dbReference type="ChEBI" id="CHEBI:61560"/>
        <dbReference type="ChEBI" id="CHEBI:173112"/>
        <dbReference type="EC" id="2.7.7.7"/>
    </reaction>
</comment>
<dbReference type="InterPro" id="IPR029460">
    <property type="entry name" value="DNAPol_HHH"/>
</dbReference>
<dbReference type="NCBIfam" id="TIGR00594">
    <property type="entry name" value="polc"/>
    <property type="match status" value="1"/>
</dbReference>
<dbReference type="NCBIfam" id="NF004226">
    <property type="entry name" value="PRK05673.1"/>
    <property type="match status" value="1"/>
</dbReference>
<evidence type="ECO:0000256" key="5">
    <source>
        <dbReference type="ARBA" id="ARBA00022695"/>
    </source>
</evidence>
<evidence type="ECO:0000256" key="8">
    <source>
        <dbReference type="ARBA" id="ARBA00049244"/>
    </source>
</evidence>
<evidence type="ECO:0000256" key="4">
    <source>
        <dbReference type="ARBA" id="ARBA00022679"/>
    </source>
</evidence>
<dbReference type="InterPro" id="IPR004805">
    <property type="entry name" value="DnaE2/DnaE/PolC"/>
</dbReference>
<dbReference type="NCBIfam" id="NF005298">
    <property type="entry name" value="PRK06826.1"/>
    <property type="match status" value="1"/>
</dbReference>